<gene>
    <name evidence="1" type="ORF">LCGC14_3017580</name>
</gene>
<proteinExistence type="predicted"/>
<protein>
    <submittedName>
        <fullName evidence="1">Uncharacterized protein</fullName>
    </submittedName>
</protein>
<reference evidence="1" key="1">
    <citation type="journal article" date="2015" name="Nature">
        <title>Complex archaea that bridge the gap between prokaryotes and eukaryotes.</title>
        <authorList>
            <person name="Spang A."/>
            <person name="Saw J.H."/>
            <person name="Jorgensen S.L."/>
            <person name="Zaremba-Niedzwiedzka K."/>
            <person name="Martijn J."/>
            <person name="Lind A.E."/>
            <person name="van Eijk R."/>
            <person name="Schleper C."/>
            <person name="Guy L."/>
            <person name="Ettema T.J."/>
        </authorList>
    </citation>
    <scope>NUCLEOTIDE SEQUENCE</scope>
</reference>
<dbReference type="AlphaFoldDB" id="A0A0F8ZME3"/>
<dbReference type="EMBL" id="LAZR01062634">
    <property type="protein sequence ID" value="KKK61116.1"/>
    <property type="molecule type" value="Genomic_DNA"/>
</dbReference>
<comment type="caution">
    <text evidence="1">The sequence shown here is derived from an EMBL/GenBank/DDBJ whole genome shotgun (WGS) entry which is preliminary data.</text>
</comment>
<organism evidence="1">
    <name type="scientific">marine sediment metagenome</name>
    <dbReference type="NCBI Taxonomy" id="412755"/>
    <lineage>
        <taxon>unclassified sequences</taxon>
        <taxon>metagenomes</taxon>
        <taxon>ecological metagenomes</taxon>
    </lineage>
</organism>
<name>A0A0F8ZME3_9ZZZZ</name>
<evidence type="ECO:0000313" key="1">
    <source>
        <dbReference type="EMBL" id="KKK61116.1"/>
    </source>
</evidence>
<accession>A0A0F8ZME3</accession>
<sequence length="68" mass="7791">MVGKIKGKYRITVARKVQSIQYESLLVELSAEFDAEDCPLNHAFNEVRAQVKEWVNVELASMGLKRRP</sequence>